<feature type="compositionally biased region" description="Low complexity" evidence="3">
    <location>
        <begin position="98"/>
        <end position="110"/>
    </location>
</feature>
<dbReference type="Pfam" id="PF01833">
    <property type="entry name" value="TIG"/>
    <property type="match status" value="1"/>
</dbReference>
<organism evidence="6 7">
    <name type="scientific">Apiotrichum porosum</name>
    <dbReference type="NCBI Taxonomy" id="105984"/>
    <lineage>
        <taxon>Eukaryota</taxon>
        <taxon>Fungi</taxon>
        <taxon>Dikarya</taxon>
        <taxon>Basidiomycota</taxon>
        <taxon>Agaricomycotina</taxon>
        <taxon>Tremellomycetes</taxon>
        <taxon>Trichosporonales</taxon>
        <taxon>Trichosporonaceae</taxon>
        <taxon>Apiotrichum</taxon>
    </lineage>
</organism>
<dbReference type="Pfam" id="PF25603">
    <property type="entry name" value="SPT23_MGA2_DBD"/>
    <property type="match status" value="1"/>
</dbReference>
<gene>
    <name evidence="6" type="primary">SPT23</name>
    <name evidence="6" type="ORF">EHS24_003049</name>
</gene>
<keyword evidence="4" id="KW-0812">Transmembrane</keyword>
<dbReference type="GO" id="GO:0006357">
    <property type="term" value="P:regulation of transcription by RNA polymerase II"/>
    <property type="evidence" value="ECO:0007669"/>
    <property type="project" value="TreeGrafter"/>
</dbReference>
<feature type="region of interest" description="Disordered" evidence="3">
    <location>
        <begin position="98"/>
        <end position="140"/>
    </location>
</feature>
<feature type="compositionally biased region" description="Polar residues" evidence="3">
    <location>
        <begin position="30"/>
        <end position="44"/>
    </location>
</feature>
<feature type="compositionally biased region" description="Low complexity" evidence="3">
    <location>
        <begin position="776"/>
        <end position="794"/>
    </location>
</feature>
<comment type="caution">
    <text evidence="6">The sequence shown here is derived from an EMBL/GenBank/DDBJ whole genome shotgun (WGS) entry which is preliminary data.</text>
</comment>
<dbReference type="GO" id="GO:0003712">
    <property type="term" value="F:transcription coregulator activity"/>
    <property type="evidence" value="ECO:0007669"/>
    <property type="project" value="TreeGrafter"/>
</dbReference>
<dbReference type="Gene3D" id="1.25.40.20">
    <property type="entry name" value="Ankyrin repeat-containing domain"/>
    <property type="match status" value="1"/>
</dbReference>
<dbReference type="Pfam" id="PF13857">
    <property type="entry name" value="Ank_5"/>
    <property type="match status" value="1"/>
</dbReference>
<dbReference type="SUPFAM" id="SSF48403">
    <property type="entry name" value="Ankyrin repeat"/>
    <property type="match status" value="1"/>
</dbReference>
<feature type="compositionally biased region" description="Polar residues" evidence="3">
    <location>
        <begin position="287"/>
        <end position="298"/>
    </location>
</feature>
<dbReference type="EMBL" id="RSCE01000014">
    <property type="protein sequence ID" value="RSH77975.1"/>
    <property type="molecule type" value="Genomic_DNA"/>
</dbReference>
<dbReference type="GO" id="GO:0003690">
    <property type="term" value="F:double-stranded DNA binding"/>
    <property type="evidence" value="ECO:0007669"/>
    <property type="project" value="TreeGrafter"/>
</dbReference>
<dbReference type="PROSITE" id="PS50088">
    <property type="entry name" value="ANK_REPEAT"/>
    <property type="match status" value="1"/>
</dbReference>
<dbReference type="SUPFAM" id="SSF81296">
    <property type="entry name" value="E set domains"/>
    <property type="match status" value="1"/>
</dbReference>
<feature type="compositionally biased region" description="Low complexity" evidence="3">
    <location>
        <begin position="735"/>
        <end position="764"/>
    </location>
</feature>
<feature type="compositionally biased region" description="Basic and acidic residues" evidence="3">
    <location>
        <begin position="1143"/>
        <end position="1155"/>
    </location>
</feature>
<feature type="compositionally biased region" description="Low complexity" evidence="3">
    <location>
        <begin position="506"/>
        <end position="517"/>
    </location>
</feature>
<dbReference type="Proteomes" id="UP000279236">
    <property type="component" value="Unassembled WGS sequence"/>
</dbReference>
<feature type="domain" description="IPT/TIG" evidence="5">
    <location>
        <begin position="796"/>
        <end position="879"/>
    </location>
</feature>
<dbReference type="CDD" id="cd00102">
    <property type="entry name" value="IPT"/>
    <property type="match status" value="1"/>
</dbReference>
<keyword evidence="4" id="KW-0472">Membrane</keyword>
<evidence type="ECO:0000259" key="5">
    <source>
        <dbReference type="SMART" id="SM00429"/>
    </source>
</evidence>
<proteinExistence type="predicted"/>
<dbReference type="InterPro" id="IPR014756">
    <property type="entry name" value="Ig_E-set"/>
</dbReference>
<dbReference type="OrthoDB" id="71307at2759"/>
<feature type="compositionally biased region" description="Low complexity" evidence="3">
    <location>
        <begin position="1"/>
        <end position="20"/>
    </location>
</feature>
<keyword evidence="7" id="KW-1185">Reference proteome</keyword>
<evidence type="ECO:0000313" key="6">
    <source>
        <dbReference type="EMBL" id="RSH77975.1"/>
    </source>
</evidence>
<feature type="compositionally biased region" description="Low complexity" evidence="3">
    <location>
        <begin position="1121"/>
        <end position="1134"/>
    </location>
</feature>
<reference evidence="6 7" key="1">
    <citation type="submission" date="2018-11" db="EMBL/GenBank/DDBJ databases">
        <title>Genome sequence of Apiotrichum porosum DSM 27194.</title>
        <authorList>
            <person name="Aliyu H."/>
            <person name="Gorte O."/>
            <person name="Ochsenreither K."/>
        </authorList>
    </citation>
    <scope>NUCLEOTIDE SEQUENCE [LARGE SCALE GENOMIC DNA]</scope>
    <source>
        <strain evidence="6 7">DSM 27194</strain>
    </source>
</reference>
<feature type="region of interest" description="Disordered" evidence="3">
    <location>
        <begin position="776"/>
        <end position="797"/>
    </location>
</feature>
<evidence type="ECO:0000256" key="3">
    <source>
        <dbReference type="SAM" id="MobiDB-lite"/>
    </source>
</evidence>
<keyword evidence="4" id="KW-1133">Transmembrane helix</keyword>
<feature type="region of interest" description="Disordered" evidence="3">
    <location>
        <begin position="1082"/>
        <end position="1194"/>
    </location>
</feature>
<feature type="region of interest" description="Disordered" evidence="3">
    <location>
        <begin position="1"/>
        <end position="44"/>
    </location>
</feature>
<dbReference type="InterPro" id="IPR057962">
    <property type="entry name" value="SPT23_MGA2_DBD"/>
</dbReference>
<dbReference type="InterPro" id="IPR013783">
    <property type="entry name" value="Ig-like_fold"/>
</dbReference>
<feature type="compositionally biased region" description="Polar residues" evidence="3">
    <location>
        <begin position="518"/>
        <end position="533"/>
    </location>
</feature>
<dbReference type="PROSITE" id="PS50297">
    <property type="entry name" value="ANK_REP_REGION"/>
    <property type="match status" value="1"/>
</dbReference>
<feature type="transmembrane region" description="Helical" evidence="4">
    <location>
        <begin position="1310"/>
        <end position="1340"/>
    </location>
</feature>
<dbReference type="InterPro" id="IPR002110">
    <property type="entry name" value="Ankyrin_rpt"/>
</dbReference>
<feature type="compositionally biased region" description="Polar residues" evidence="3">
    <location>
        <begin position="913"/>
        <end position="925"/>
    </location>
</feature>
<dbReference type="SMART" id="SM00429">
    <property type="entry name" value="IPT"/>
    <property type="match status" value="1"/>
</dbReference>
<dbReference type="InterPro" id="IPR002909">
    <property type="entry name" value="IPT_dom"/>
</dbReference>
<dbReference type="InterPro" id="IPR036770">
    <property type="entry name" value="Ankyrin_rpt-contain_sf"/>
</dbReference>
<evidence type="ECO:0000256" key="1">
    <source>
        <dbReference type="ARBA" id="ARBA00023043"/>
    </source>
</evidence>
<feature type="repeat" description="ANK" evidence="2">
    <location>
        <begin position="1019"/>
        <end position="1051"/>
    </location>
</feature>
<feature type="compositionally biased region" description="Acidic residues" evidence="3">
    <location>
        <begin position="1100"/>
        <end position="1120"/>
    </location>
</feature>
<dbReference type="GeneID" id="39587592"/>
<dbReference type="STRING" id="105984.A0A427XGF7"/>
<keyword evidence="1 2" id="KW-0040">ANK repeat</keyword>
<dbReference type="PANTHER" id="PTHR23335:SF1">
    <property type="entry name" value="CALMODULIN-BINDING TRANSCRIPTION ACTIVATOR, ISOFORM F"/>
    <property type="match status" value="1"/>
</dbReference>
<dbReference type="SMART" id="SM00248">
    <property type="entry name" value="ANK"/>
    <property type="match status" value="2"/>
</dbReference>
<protein>
    <submittedName>
        <fullName evidence="6">SPT3 Dosage dependent suppressor of Ty-induced promoter mutations-like protein</fullName>
    </submittedName>
</protein>
<dbReference type="Gene3D" id="2.60.40.10">
    <property type="entry name" value="Immunoglobulins"/>
    <property type="match status" value="1"/>
</dbReference>
<feature type="compositionally biased region" description="Polar residues" evidence="3">
    <location>
        <begin position="436"/>
        <end position="456"/>
    </location>
</feature>
<feature type="region of interest" description="Disordered" evidence="3">
    <location>
        <begin position="913"/>
        <end position="951"/>
    </location>
</feature>
<sequence>MESSSTSSPFSTRSTIPSSPERSSGDKPPSTAQRGHTAFNPTSGHLMQGMQALLNNLGASSFAQGFNNTDFLRQPTSPPDVKPAVPAADVKPLALQQVAQASRPATSTSGSAGGHGGSRTDPPKRSYDTDDLTSSTPSLDELHMSYQNGRMKLMLQGDPQVIHKQRVETAIRVIIDILRTIPPSPSNPLPSSCIGLAPHDAAGNILASFERIANFKGLRLQAGTTTKTSSKKQLAAGAIPQHQLAYVETAVYTSGENGKRVYACKRCRNREERRRQNKDAARKKQIASDTEPSATPSPRQGLRPATEDYVTGENPAQYDPHRMGQVVEEPPWDPTLPDWRHEIVLFNSPPDVPCKEGSCFWLPFRVICYCKCHGEKVGFRIKFTLRTFDGQIIATEMTHPIKITDDHKTDAKAKPRIDRFTSTNTPQPRPRKGRMSTASSQRQSPAPSESEMSVTSEVGAVVQKQTPQVRQGKPYDRPPSQSPAVSTANLPFDFMSGNAGERPRLSRQQSTSSYTSQPDISNWNDPVGSSTVSPDALRRPNFGGMTNALNNLSALSANSSVAPSPAQQFAGLNMNGMSNGIGASNGTLDSANDLYNGDLSHGTLDLSALNGGMNHQMMFGNEPREDVDMSNVASVASELENMLFGGSSHASVASSFHEDSSVFSGFQQSSLFSDSGLPPDNTLDDMIDYSGGESTGALSPMQHLNLSPTVGMGQLDLAGVGHSPLPFTQNNGMPQALQNGLPNGLGPNGLPQPQQTQQQQPDADAQTRALLALLAQQQAHQQAQQHQQRQQRQQPVPVVSHVIPAEGDMAGGTPIAIAGRLFTPETVICFGGRPAVTSFVSDSFLQCTLPPSPHPGEVEVTVQSMPRDLTAPAMMFKYTGMDKEMMRLMLEVRQLHQSSDPAVRLVDHIARSNHNSDLSDRSSMSPAGGNGSSPFDAAGSAPVSRSSTPPAETDLQTTLIAFLESLDQSSPGSLRRSGVVNHRNKAQQSLLHIATVMGFNSLLRRLILVGAHLDLQDINGFTPLAFAALCGQTAAARVLLEAGASYDIATNFGEMPLDLAKIDDQREVETILLSAVWSTTPDEAADRDAPSVASGMESSSEIDDDNPSSDSDHDDNDDGESISNASRVLLQQPRRVPRRPKGKGKERPAAVEKRTTSPRHVARRLSLEGGVMAPADDPPPYAPSDHQSWMSRTLSNIPHPIPDWHGIHSLIGEKAPPGWVAFPAPSWDTLQKMTSPEEVKLFTQAMAAAAFNAVVQSGATTSHMKTTASPRTPTKARPARRRSSSDSQSSSGRLSASEVVRQVKQDRMLYLFWLPVLLFVGFWLLVTALPIATGFCLLYARQISRAIKQRL</sequence>
<name>A0A427XGF7_9TREE</name>
<dbReference type="PANTHER" id="PTHR23335">
    <property type="entry name" value="CALMODULIN-BINDING TRANSCRIPTION ACTIVATOR CAMTA"/>
    <property type="match status" value="1"/>
</dbReference>
<feature type="region of interest" description="Disordered" evidence="3">
    <location>
        <begin position="723"/>
        <end position="764"/>
    </location>
</feature>
<feature type="compositionally biased region" description="Basic and acidic residues" evidence="3">
    <location>
        <begin position="404"/>
        <end position="419"/>
    </location>
</feature>
<feature type="compositionally biased region" description="Low complexity" evidence="3">
    <location>
        <begin position="1266"/>
        <end position="1276"/>
    </location>
</feature>
<feature type="region of interest" description="Disordered" evidence="3">
    <location>
        <begin position="1260"/>
        <end position="1291"/>
    </location>
</feature>
<accession>A0A427XGF7</accession>
<evidence type="ECO:0000256" key="2">
    <source>
        <dbReference type="PROSITE-ProRule" id="PRU00023"/>
    </source>
</evidence>
<feature type="region of interest" description="Disordered" evidence="3">
    <location>
        <begin position="270"/>
        <end position="331"/>
    </location>
</feature>
<evidence type="ECO:0000313" key="7">
    <source>
        <dbReference type="Proteomes" id="UP000279236"/>
    </source>
</evidence>
<feature type="compositionally biased region" description="Basic and acidic residues" evidence="3">
    <location>
        <begin position="270"/>
        <end position="282"/>
    </location>
</feature>
<evidence type="ECO:0000256" key="4">
    <source>
        <dbReference type="SAM" id="Phobius"/>
    </source>
</evidence>
<dbReference type="RefSeq" id="XP_028473122.1">
    <property type="nucleotide sequence ID" value="XM_028618755.1"/>
</dbReference>
<feature type="region of interest" description="Disordered" evidence="3">
    <location>
        <begin position="404"/>
        <end position="539"/>
    </location>
</feature>
<dbReference type="GO" id="GO:0005634">
    <property type="term" value="C:nucleus"/>
    <property type="evidence" value="ECO:0007669"/>
    <property type="project" value="TreeGrafter"/>
</dbReference>